<proteinExistence type="predicted"/>
<protein>
    <submittedName>
        <fullName evidence="2">Uncharacterized protein</fullName>
    </submittedName>
</protein>
<evidence type="ECO:0000313" key="3">
    <source>
        <dbReference type="Proteomes" id="UP001296104"/>
    </source>
</evidence>
<evidence type="ECO:0000313" key="2">
    <source>
        <dbReference type="EMBL" id="CAK3981375.1"/>
    </source>
</evidence>
<dbReference type="AlphaFoldDB" id="A0AAI8YXG4"/>
<accession>A0AAI8YXG4</accession>
<dbReference type="EMBL" id="CAVMBE010000019">
    <property type="protein sequence ID" value="CAK3981375.1"/>
    <property type="molecule type" value="Genomic_DNA"/>
</dbReference>
<feature type="compositionally biased region" description="Basic and acidic residues" evidence="1">
    <location>
        <begin position="294"/>
        <end position="303"/>
    </location>
</feature>
<feature type="region of interest" description="Disordered" evidence="1">
    <location>
        <begin position="1"/>
        <end position="52"/>
    </location>
</feature>
<feature type="region of interest" description="Disordered" evidence="1">
    <location>
        <begin position="331"/>
        <end position="375"/>
    </location>
</feature>
<feature type="compositionally biased region" description="Low complexity" evidence="1">
    <location>
        <begin position="154"/>
        <end position="174"/>
    </location>
</feature>
<organism evidence="2 3">
    <name type="scientific">Lecanosticta acicola</name>
    <dbReference type="NCBI Taxonomy" id="111012"/>
    <lineage>
        <taxon>Eukaryota</taxon>
        <taxon>Fungi</taxon>
        <taxon>Dikarya</taxon>
        <taxon>Ascomycota</taxon>
        <taxon>Pezizomycotina</taxon>
        <taxon>Dothideomycetes</taxon>
        <taxon>Dothideomycetidae</taxon>
        <taxon>Mycosphaerellales</taxon>
        <taxon>Mycosphaerellaceae</taxon>
        <taxon>Lecanosticta</taxon>
    </lineage>
</organism>
<evidence type="ECO:0000256" key="1">
    <source>
        <dbReference type="SAM" id="MobiDB-lite"/>
    </source>
</evidence>
<feature type="compositionally biased region" description="Basic and acidic residues" evidence="1">
    <location>
        <begin position="133"/>
        <end position="150"/>
    </location>
</feature>
<comment type="caution">
    <text evidence="2">The sequence shown here is derived from an EMBL/GenBank/DDBJ whole genome shotgun (WGS) entry which is preliminary data.</text>
</comment>
<name>A0AAI8YXG4_9PEZI</name>
<feature type="compositionally biased region" description="Basic and acidic residues" evidence="1">
    <location>
        <begin position="35"/>
        <end position="50"/>
    </location>
</feature>
<gene>
    <name evidence="2" type="ORF">LECACI_7A003776</name>
</gene>
<feature type="region of interest" description="Disordered" evidence="1">
    <location>
        <begin position="111"/>
        <end position="303"/>
    </location>
</feature>
<feature type="compositionally biased region" description="Basic residues" evidence="1">
    <location>
        <begin position="354"/>
        <end position="366"/>
    </location>
</feature>
<feature type="compositionally biased region" description="Low complexity" evidence="1">
    <location>
        <begin position="332"/>
        <end position="344"/>
    </location>
</feature>
<sequence>MAPSYFSRGRGRGRQTDRRPARQAQQNTSTSNVRADGHISDSEFEKKVREQSTTLQLTYGHAKDSPAWREFIGVLYREHGRDIPWAKQEANSSDTSPLSVADSIQNGLRAFNWADDTEAQHAANGASATGDRSAPKDESTPAKENGEAMHTDTPAQAPQPAQPDRVSLTSQAPSTSPPPTFGGLYASRHADPDFTSASKEEKEDQAAADAAKDGGSKSTGPAKVTQAANGAAPKVFSSTPAMVGGFHASMHADSSVSFSSTKEKEAQKVATAEEQKDAQTAVQKKSAESSEPTPEEKAEKEWQEVELPKWRQFVELKRKETYEKYGATMPGSAAPAVTPTSAAPTPAPVQQGRGRGRGWGRGRGRGRGNGGGISN</sequence>
<feature type="compositionally biased region" description="Basic and acidic residues" evidence="1">
    <location>
        <begin position="261"/>
        <end position="277"/>
    </location>
</feature>
<reference evidence="2" key="1">
    <citation type="submission" date="2023-11" db="EMBL/GenBank/DDBJ databases">
        <authorList>
            <person name="Alioto T."/>
            <person name="Alioto T."/>
            <person name="Gomez Garrido J."/>
        </authorList>
    </citation>
    <scope>NUCLEOTIDE SEQUENCE</scope>
</reference>
<feature type="compositionally biased region" description="Basic and acidic residues" evidence="1">
    <location>
        <begin position="188"/>
        <end position="215"/>
    </location>
</feature>
<dbReference type="Proteomes" id="UP001296104">
    <property type="component" value="Unassembled WGS sequence"/>
</dbReference>
<feature type="compositionally biased region" description="Polar residues" evidence="1">
    <location>
        <begin position="23"/>
        <end position="33"/>
    </location>
</feature>
<keyword evidence="3" id="KW-1185">Reference proteome</keyword>